<name>A0ABV5TFB0_9ACTN</name>
<keyword evidence="2" id="KW-1185">Reference proteome</keyword>
<dbReference type="Proteomes" id="UP001589610">
    <property type="component" value="Unassembled WGS sequence"/>
</dbReference>
<evidence type="ECO:0000313" key="1">
    <source>
        <dbReference type="EMBL" id="MFB9677717.1"/>
    </source>
</evidence>
<sequence>MAALGLPTAFAVASRARTNQRPGHFAQPARELGHKPVLDHEVDQRGVRGSAHDALHIDGSLACPLIPGRLTMATTGLRALASWAAWGAGG</sequence>
<organism evidence="1 2">
    <name type="scientific">Streptosporangium vulgare</name>
    <dbReference type="NCBI Taxonomy" id="46190"/>
    <lineage>
        <taxon>Bacteria</taxon>
        <taxon>Bacillati</taxon>
        <taxon>Actinomycetota</taxon>
        <taxon>Actinomycetes</taxon>
        <taxon>Streptosporangiales</taxon>
        <taxon>Streptosporangiaceae</taxon>
        <taxon>Streptosporangium</taxon>
    </lineage>
</organism>
<evidence type="ECO:0000313" key="2">
    <source>
        <dbReference type="Proteomes" id="UP001589610"/>
    </source>
</evidence>
<reference evidence="1 2" key="1">
    <citation type="submission" date="2024-09" db="EMBL/GenBank/DDBJ databases">
        <authorList>
            <person name="Sun Q."/>
            <person name="Mori K."/>
        </authorList>
    </citation>
    <scope>NUCLEOTIDE SEQUENCE [LARGE SCALE GENOMIC DNA]</scope>
    <source>
        <strain evidence="1 2">JCM 3028</strain>
    </source>
</reference>
<gene>
    <name evidence="1" type="ORF">ACFFRH_19745</name>
</gene>
<proteinExistence type="predicted"/>
<accession>A0ABV5TFB0</accession>
<protein>
    <submittedName>
        <fullName evidence="1">Uncharacterized protein</fullName>
    </submittedName>
</protein>
<comment type="caution">
    <text evidence="1">The sequence shown here is derived from an EMBL/GenBank/DDBJ whole genome shotgun (WGS) entry which is preliminary data.</text>
</comment>
<dbReference type="RefSeq" id="WP_386158384.1">
    <property type="nucleotide sequence ID" value="NZ_JBHMBS010000008.1"/>
</dbReference>
<dbReference type="EMBL" id="JBHMBS010000008">
    <property type="protein sequence ID" value="MFB9677717.1"/>
    <property type="molecule type" value="Genomic_DNA"/>
</dbReference>